<dbReference type="InterPro" id="IPR016187">
    <property type="entry name" value="CTDL_fold"/>
</dbReference>
<protein>
    <submittedName>
        <fullName evidence="2">Low affinity immunoglobulin epsilon Fc receptor-like isoform X1</fullName>
    </submittedName>
</protein>
<dbReference type="InterPro" id="IPR016186">
    <property type="entry name" value="C-type_lectin-like/link_sf"/>
</dbReference>
<evidence type="ECO:0000259" key="1">
    <source>
        <dbReference type="PROSITE" id="PS50041"/>
    </source>
</evidence>
<comment type="caution">
    <text evidence="2">The sequence shown here is derived from an EMBL/GenBank/DDBJ whole genome shotgun (WGS) entry which is preliminary data.</text>
</comment>
<dbReference type="Pfam" id="PF00059">
    <property type="entry name" value="Lectin_C"/>
    <property type="match status" value="1"/>
</dbReference>
<keyword evidence="2" id="KW-0675">Receptor</keyword>
<dbReference type="InterPro" id="IPR001304">
    <property type="entry name" value="C-type_lectin-like"/>
</dbReference>
<accession>A0A443RY34</accession>
<dbReference type="InterPro" id="IPR050111">
    <property type="entry name" value="C-type_lectin/snaclec_domain"/>
</dbReference>
<dbReference type="PROSITE" id="PS50041">
    <property type="entry name" value="C_TYPE_LECTIN_2"/>
    <property type="match status" value="1"/>
</dbReference>
<name>A0A443RY34_9ACAR</name>
<evidence type="ECO:0000313" key="2">
    <source>
        <dbReference type="EMBL" id="RWS20134.1"/>
    </source>
</evidence>
<reference evidence="2 3" key="1">
    <citation type="journal article" date="2018" name="Gigascience">
        <title>Genomes of trombidid mites reveal novel predicted allergens and laterally-transferred genes associated with secondary metabolism.</title>
        <authorList>
            <person name="Dong X."/>
            <person name="Chaisiri K."/>
            <person name="Xia D."/>
            <person name="Armstrong S.D."/>
            <person name="Fang Y."/>
            <person name="Donnelly M.J."/>
            <person name="Kadowaki T."/>
            <person name="McGarry J.W."/>
            <person name="Darby A.C."/>
            <person name="Makepeace B.L."/>
        </authorList>
    </citation>
    <scope>NUCLEOTIDE SEQUENCE [LARGE SCALE GENOMIC DNA]</scope>
    <source>
        <strain evidence="2">UoL-UT</strain>
    </source>
</reference>
<dbReference type="AlphaFoldDB" id="A0A443RY34"/>
<organism evidence="2 3">
    <name type="scientific">Leptotrombidium deliense</name>
    <dbReference type="NCBI Taxonomy" id="299467"/>
    <lineage>
        <taxon>Eukaryota</taxon>
        <taxon>Metazoa</taxon>
        <taxon>Ecdysozoa</taxon>
        <taxon>Arthropoda</taxon>
        <taxon>Chelicerata</taxon>
        <taxon>Arachnida</taxon>
        <taxon>Acari</taxon>
        <taxon>Acariformes</taxon>
        <taxon>Trombidiformes</taxon>
        <taxon>Prostigmata</taxon>
        <taxon>Anystina</taxon>
        <taxon>Parasitengona</taxon>
        <taxon>Trombiculoidea</taxon>
        <taxon>Trombiculidae</taxon>
        <taxon>Leptotrombidium</taxon>
    </lineage>
</organism>
<dbReference type="VEuPathDB" id="VectorBase:LDEU011906"/>
<dbReference type="OrthoDB" id="7962197at2759"/>
<dbReference type="EMBL" id="NCKV01019765">
    <property type="protein sequence ID" value="RWS20134.1"/>
    <property type="molecule type" value="Genomic_DNA"/>
</dbReference>
<dbReference type="Proteomes" id="UP000288716">
    <property type="component" value="Unassembled WGS sequence"/>
</dbReference>
<gene>
    <name evidence="2" type="ORF">B4U80_12150</name>
</gene>
<proteinExistence type="predicted"/>
<evidence type="ECO:0000313" key="3">
    <source>
        <dbReference type="Proteomes" id="UP000288716"/>
    </source>
</evidence>
<dbReference type="PANTHER" id="PTHR22803">
    <property type="entry name" value="MANNOSE, PHOSPHOLIPASE, LECTIN RECEPTOR RELATED"/>
    <property type="match status" value="1"/>
</dbReference>
<dbReference type="Gene3D" id="3.10.100.10">
    <property type="entry name" value="Mannose-Binding Protein A, subunit A"/>
    <property type="match status" value="1"/>
</dbReference>
<keyword evidence="3" id="KW-1185">Reference proteome</keyword>
<feature type="domain" description="C-type lectin" evidence="1">
    <location>
        <begin position="1"/>
        <end position="88"/>
    </location>
</feature>
<dbReference type="SUPFAM" id="SSF56436">
    <property type="entry name" value="C-type lectin-like"/>
    <property type="match status" value="1"/>
</dbReference>
<sequence>MGASMVKIESKSENDLLIDMHKKVNKENVYYWLGGRTVFVGDSTFEWADNTPIVYKNWMKGEPNNVDLKTGACINIFTETGYWHDYYCVGYPHMRQLCEKKIVSIMFM</sequence>